<dbReference type="EMBL" id="BSXW01000105">
    <property type="protein sequence ID" value="GMF12137.1"/>
    <property type="molecule type" value="Genomic_DNA"/>
</dbReference>
<dbReference type="PANTHER" id="PTHR13510:SF44">
    <property type="entry name" value="RABENOSYN-5"/>
    <property type="match status" value="1"/>
</dbReference>
<sequence length="522" mass="58362">MEFKNLASSTKKAPFANPYPPIVLSTKEKKQLRQLAKTLVEVNVDGYEEFLYDNNGKLPESEWKFFRRDEQVETYLRRREKYNLRVLSEELSSLDVADIRSIGSRDGTIEDAVYGAMGPTTETMRYKSVYIQDGIEDCNVLVIIDNVTQEEPFTSLSIRWRVTENPPILRSILKSYDHIYLEATGFTHLSNGERVAFHLLHSVDFPSATPPLPDYSRGQVAAIGFWRQTAPNVVEIHGRGVFTLPFERARALFVPVVTTSMSKSVMHIFNAAHMKKLRWALTERRTQALPRSQSCADRVCSVCNKKRTIHKGDSCDLCGELVCSVCRISHKVASVELDNKMHWTKVHVCPFCMTKVVNSDTTAVVRAEIEAGCRHFLPRRCVHVYLSSSSDLQHQEAIHSSGDEEGGVLSASCHGLTRVESHVTSAAAKGTMLGIGSLRGLSRWEGTKQHVKHVRPDASCSCLHVTVSAAFNLRLHIVPRRIAHHEIGAFLPNSYRYNGDQGHSPPALEGSVHVSVLADGAE</sequence>
<gene>
    <name evidence="1" type="ORF">Plil01_000278800</name>
</gene>
<protein>
    <submittedName>
        <fullName evidence="1">Unnamed protein product</fullName>
    </submittedName>
</protein>
<dbReference type="AlphaFoldDB" id="A0A9W6TFE8"/>
<name>A0A9W6TFE8_9STRA</name>
<evidence type="ECO:0000313" key="1">
    <source>
        <dbReference type="EMBL" id="GMF12137.1"/>
    </source>
</evidence>
<comment type="caution">
    <text evidence="1">The sequence shown here is derived from an EMBL/GenBank/DDBJ whole genome shotgun (WGS) entry which is preliminary data.</text>
</comment>
<dbReference type="OrthoDB" id="95968at2759"/>
<keyword evidence="2" id="KW-1185">Reference proteome</keyword>
<organism evidence="1 2">
    <name type="scientific">Phytophthora lilii</name>
    <dbReference type="NCBI Taxonomy" id="2077276"/>
    <lineage>
        <taxon>Eukaryota</taxon>
        <taxon>Sar</taxon>
        <taxon>Stramenopiles</taxon>
        <taxon>Oomycota</taxon>
        <taxon>Peronosporomycetes</taxon>
        <taxon>Peronosporales</taxon>
        <taxon>Peronosporaceae</taxon>
        <taxon>Phytophthora</taxon>
    </lineage>
</organism>
<reference evidence="1" key="1">
    <citation type="submission" date="2023-04" db="EMBL/GenBank/DDBJ databases">
        <title>Phytophthora lilii NBRC 32176.</title>
        <authorList>
            <person name="Ichikawa N."/>
            <person name="Sato H."/>
            <person name="Tonouchi N."/>
        </authorList>
    </citation>
    <scope>NUCLEOTIDE SEQUENCE</scope>
    <source>
        <strain evidence="1">NBRC 32176</strain>
    </source>
</reference>
<dbReference type="InterPro" id="IPR052727">
    <property type="entry name" value="Rab4/Rab5_effector"/>
</dbReference>
<accession>A0A9W6TFE8</accession>
<dbReference type="PANTHER" id="PTHR13510">
    <property type="entry name" value="FYVE-FINGER-CONTAINING RAB5 EFFECTOR PROTEIN RABENOSYN-5-RELATED"/>
    <property type="match status" value="1"/>
</dbReference>
<proteinExistence type="predicted"/>
<evidence type="ECO:0000313" key="2">
    <source>
        <dbReference type="Proteomes" id="UP001165083"/>
    </source>
</evidence>
<dbReference type="Proteomes" id="UP001165083">
    <property type="component" value="Unassembled WGS sequence"/>
</dbReference>